<name>A0A1W1CUL0_9ZZZZ</name>
<protein>
    <submittedName>
        <fullName evidence="1">Uncharacterized protein</fullName>
    </submittedName>
</protein>
<gene>
    <name evidence="1" type="ORF">MNB_SV-13-754</name>
</gene>
<evidence type="ECO:0000313" key="1">
    <source>
        <dbReference type="EMBL" id="SFV69407.1"/>
    </source>
</evidence>
<reference evidence="1" key="1">
    <citation type="submission" date="2016-10" db="EMBL/GenBank/DDBJ databases">
        <authorList>
            <person name="de Groot N.N."/>
        </authorList>
    </citation>
    <scope>NUCLEOTIDE SEQUENCE</scope>
</reference>
<organism evidence="1">
    <name type="scientific">hydrothermal vent metagenome</name>
    <dbReference type="NCBI Taxonomy" id="652676"/>
    <lineage>
        <taxon>unclassified sequences</taxon>
        <taxon>metagenomes</taxon>
        <taxon>ecological metagenomes</taxon>
    </lineage>
</organism>
<dbReference type="AlphaFoldDB" id="A0A1W1CUL0"/>
<proteinExistence type="predicted"/>
<dbReference type="EMBL" id="FPHM01000135">
    <property type="protein sequence ID" value="SFV69407.1"/>
    <property type="molecule type" value="Genomic_DNA"/>
</dbReference>
<sequence length="115" mass="13674">MLCVMMYDFDHNLAMAYGDEFNPNEVFAYQFREFANDVEVNYKLVSKVLVKVCDKIIKILEENVINRETLLEEESIFIEKLSDFILDRANRFREVGLQMPFVSLDYLQGYLFHNL</sequence>
<accession>A0A1W1CUL0</accession>